<dbReference type="InterPro" id="IPR011992">
    <property type="entry name" value="EF-hand-dom_pair"/>
</dbReference>
<keyword evidence="4" id="KW-0444">Lipid biosynthesis</keyword>
<dbReference type="PROSITE" id="PS00018">
    <property type="entry name" value="EF_HAND_1"/>
    <property type="match status" value="2"/>
</dbReference>
<evidence type="ECO:0000256" key="3">
    <source>
        <dbReference type="ARBA" id="ARBA00008655"/>
    </source>
</evidence>
<keyword evidence="13" id="KW-0012">Acyltransferase</keyword>
<evidence type="ECO:0000256" key="7">
    <source>
        <dbReference type="ARBA" id="ARBA00022837"/>
    </source>
</evidence>
<evidence type="ECO:0000256" key="4">
    <source>
        <dbReference type="ARBA" id="ARBA00022516"/>
    </source>
</evidence>
<evidence type="ECO:0000256" key="9">
    <source>
        <dbReference type="ARBA" id="ARBA00023098"/>
    </source>
</evidence>
<keyword evidence="12" id="KW-1208">Phospholipid metabolism</keyword>
<evidence type="ECO:0000256" key="5">
    <source>
        <dbReference type="ARBA" id="ARBA00022679"/>
    </source>
</evidence>
<keyword evidence="7" id="KW-0106">Calcium</keyword>
<dbReference type="SUPFAM" id="SSF47473">
    <property type="entry name" value="EF-hand"/>
    <property type="match status" value="1"/>
</dbReference>
<dbReference type="PROSITE" id="PS50222">
    <property type="entry name" value="EF_HAND_2"/>
    <property type="match status" value="2"/>
</dbReference>
<dbReference type="SMART" id="SM00054">
    <property type="entry name" value="EFh"/>
    <property type="match status" value="3"/>
</dbReference>
<reference evidence="16" key="1">
    <citation type="submission" date="2024-01" db="EMBL/GenBank/DDBJ databases">
        <authorList>
            <person name="Webb A."/>
        </authorList>
    </citation>
    <scope>NUCLEOTIDE SEQUENCE</scope>
    <source>
        <strain evidence="16">Pm1</strain>
    </source>
</reference>
<feature type="domain" description="EF-hand" evidence="15">
    <location>
        <begin position="431"/>
        <end position="466"/>
    </location>
</feature>
<dbReference type="CDD" id="cd00051">
    <property type="entry name" value="EFh"/>
    <property type="match status" value="1"/>
</dbReference>
<dbReference type="SMART" id="SM00563">
    <property type="entry name" value="PlsC"/>
    <property type="match status" value="1"/>
</dbReference>
<dbReference type="PANTHER" id="PTHR23063:SF52">
    <property type="entry name" value="LYSOPHOSPHATIDYLCHOLINE ACYLTRANSFERASE"/>
    <property type="match status" value="1"/>
</dbReference>
<evidence type="ECO:0000256" key="2">
    <source>
        <dbReference type="ARBA" id="ARBA00005074"/>
    </source>
</evidence>
<evidence type="ECO:0000259" key="15">
    <source>
        <dbReference type="PROSITE" id="PS50222"/>
    </source>
</evidence>
<dbReference type="InterPro" id="IPR045252">
    <property type="entry name" value="LPCAT1-like"/>
</dbReference>
<keyword evidence="9" id="KW-0443">Lipid metabolism</keyword>
<dbReference type="Proteomes" id="UP001162060">
    <property type="component" value="Unassembled WGS sequence"/>
</dbReference>
<dbReference type="SUPFAM" id="SSF69593">
    <property type="entry name" value="Glycerol-3-phosphate (1)-acyltransferase"/>
    <property type="match status" value="1"/>
</dbReference>
<protein>
    <recommendedName>
        <fullName evidence="15">EF-hand domain-containing protein</fullName>
    </recommendedName>
</protein>
<dbReference type="EMBL" id="CAKLBY020000075">
    <property type="protein sequence ID" value="CAK7924544.1"/>
    <property type="molecule type" value="Genomic_DNA"/>
</dbReference>
<feature type="transmembrane region" description="Helical" evidence="14">
    <location>
        <begin position="89"/>
        <end position="113"/>
    </location>
</feature>
<gene>
    <name evidence="16" type="ORF">PM001_LOCUS9694</name>
</gene>
<evidence type="ECO:0000313" key="16">
    <source>
        <dbReference type="EMBL" id="CAK7924544.1"/>
    </source>
</evidence>
<evidence type="ECO:0000256" key="12">
    <source>
        <dbReference type="ARBA" id="ARBA00023264"/>
    </source>
</evidence>
<evidence type="ECO:0000313" key="17">
    <source>
        <dbReference type="Proteomes" id="UP001162060"/>
    </source>
</evidence>
<evidence type="ECO:0000256" key="6">
    <source>
        <dbReference type="ARBA" id="ARBA00022692"/>
    </source>
</evidence>
<dbReference type="CDD" id="cd07991">
    <property type="entry name" value="LPLAT_LPCAT1-like"/>
    <property type="match status" value="1"/>
</dbReference>
<comment type="caution">
    <text evidence="16">The sequence shown here is derived from an EMBL/GenBank/DDBJ whole genome shotgun (WGS) entry which is preliminary data.</text>
</comment>
<feature type="transmembrane region" description="Helical" evidence="14">
    <location>
        <begin position="184"/>
        <end position="202"/>
    </location>
</feature>
<evidence type="ECO:0000256" key="14">
    <source>
        <dbReference type="SAM" id="Phobius"/>
    </source>
</evidence>
<accession>A0AAV1TQ52</accession>
<evidence type="ECO:0000256" key="11">
    <source>
        <dbReference type="ARBA" id="ARBA00023209"/>
    </source>
</evidence>
<dbReference type="Pfam" id="PF01553">
    <property type="entry name" value="Acyltransferase"/>
    <property type="match status" value="1"/>
</dbReference>
<sequence>MSSTALLRASSSSRHPDYVALQSQDSPLSHAIDMDALIPITVASTSEVTAEAAGAYVAASTSSTSVSSKPNPFAYTTPIDTYEAVKMTLLCLLGVPLLRILLLLCAAFLLALVSNVALCGYKRLAPASLGTDPVARYSSPLPHWRRLLGSPVPYLLRLILFIVGFYWIPVKYPPHFDRQRMPRVIVSNHLTFFDGIYLFTLLSPSIAMKADVAKLPLLSRVVQLTKPILIDRGTSEGRKQAMQDITSHVTDPTKPPLLVFPQGTTSNQEALTKFKLGSFVSGLPCQPVAFRYPFQHFDVSWPPGISGLYLAMRVLCQVYNRMEVEILPAYYPSEREQVDPQLYANNVREVMAKALGISTTNHAFEDMAMLMRLGDYDSKHIAPLADVGDVTSLSALKCGNVERLVDYIRQRNLDKDGQLSMKELRALFPKDDPVIVDQLFDLVDADDSGLIDFRELCLALRAVNPHSVDEENDALAKFTFRLYDLDNNGLIDAAEVRQMLRFQRSFYGISDASVNASLHEAALIQAKDGTGITYKRFQQLVEHNPELLGFVRNKLEVLRDSLCGSNSPPVHDHGP</sequence>
<dbReference type="GO" id="GO:0008654">
    <property type="term" value="P:phospholipid biosynthetic process"/>
    <property type="evidence" value="ECO:0007669"/>
    <property type="project" value="UniProtKB-KW"/>
</dbReference>
<evidence type="ECO:0000256" key="8">
    <source>
        <dbReference type="ARBA" id="ARBA00022989"/>
    </source>
</evidence>
<feature type="transmembrane region" description="Helical" evidence="14">
    <location>
        <begin position="154"/>
        <end position="172"/>
    </location>
</feature>
<dbReference type="InterPro" id="IPR002123">
    <property type="entry name" value="Plipid/glycerol_acylTrfase"/>
</dbReference>
<feature type="domain" description="EF-hand" evidence="15">
    <location>
        <begin position="471"/>
        <end position="506"/>
    </location>
</feature>
<dbReference type="GO" id="GO:0008374">
    <property type="term" value="F:O-acyltransferase activity"/>
    <property type="evidence" value="ECO:0007669"/>
    <property type="project" value="InterPro"/>
</dbReference>
<evidence type="ECO:0000256" key="1">
    <source>
        <dbReference type="ARBA" id="ARBA00004370"/>
    </source>
</evidence>
<dbReference type="PANTHER" id="PTHR23063">
    <property type="entry name" value="PHOSPHOLIPID ACYLTRANSFERASE"/>
    <property type="match status" value="1"/>
</dbReference>
<dbReference type="AlphaFoldDB" id="A0AAV1TQ52"/>
<comment type="subcellular location">
    <subcellularLocation>
        <location evidence="1">Membrane</location>
    </subcellularLocation>
</comment>
<keyword evidence="6 14" id="KW-0812">Transmembrane</keyword>
<dbReference type="GO" id="GO:0005509">
    <property type="term" value="F:calcium ion binding"/>
    <property type="evidence" value="ECO:0007669"/>
    <property type="project" value="InterPro"/>
</dbReference>
<dbReference type="Gene3D" id="1.10.238.10">
    <property type="entry name" value="EF-hand"/>
    <property type="match status" value="1"/>
</dbReference>
<evidence type="ECO:0000256" key="13">
    <source>
        <dbReference type="ARBA" id="ARBA00023315"/>
    </source>
</evidence>
<keyword evidence="11" id="KW-0594">Phospholipid biosynthesis</keyword>
<dbReference type="InterPro" id="IPR018247">
    <property type="entry name" value="EF_Hand_1_Ca_BS"/>
</dbReference>
<keyword evidence="8 14" id="KW-1133">Transmembrane helix</keyword>
<name>A0AAV1TQ52_9STRA</name>
<dbReference type="Pfam" id="PF13405">
    <property type="entry name" value="EF-hand_6"/>
    <property type="match status" value="1"/>
</dbReference>
<dbReference type="InterPro" id="IPR002048">
    <property type="entry name" value="EF_hand_dom"/>
</dbReference>
<keyword evidence="10 14" id="KW-0472">Membrane</keyword>
<dbReference type="Pfam" id="PF13202">
    <property type="entry name" value="EF-hand_5"/>
    <property type="match status" value="1"/>
</dbReference>
<dbReference type="GO" id="GO:0016020">
    <property type="term" value="C:membrane"/>
    <property type="evidence" value="ECO:0007669"/>
    <property type="project" value="UniProtKB-SubCell"/>
</dbReference>
<proteinExistence type="inferred from homology"/>
<comment type="similarity">
    <text evidence="3">Belongs to the 1-acyl-sn-glycerol-3-phosphate acyltransferase family.</text>
</comment>
<organism evidence="16 17">
    <name type="scientific">Peronospora matthiolae</name>
    <dbReference type="NCBI Taxonomy" id="2874970"/>
    <lineage>
        <taxon>Eukaryota</taxon>
        <taxon>Sar</taxon>
        <taxon>Stramenopiles</taxon>
        <taxon>Oomycota</taxon>
        <taxon>Peronosporomycetes</taxon>
        <taxon>Peronosporales</taxon>
        <taxon>Peronosporaceae</taxon>
        <taxon>Peronospora</taxon>
    </lineage>
</organism>
<evidence type="ECO:0000256" key="10">
    <source>
        <dbReference type="ARBA" id="ARBA00023136"/>
    </source>
</evidence>
<comment type="pathway">
    <text evidence="2">Lipid metabolism; phospholipid metabolism.</text>
</comment>
<keyword evidence="5" id="KW-0808">Transferase</keyword>